<accession>A0A0X3VG50</accession>
<evidence type="ECO:0000313" key="6">
    <source>
        <dbReference type="Proteomes" id="UP000053413"/>
    </source>
</evidence>
<comment type="caution">
    <text evidence="5">The sequence shown here is derived from an EMBL/GenBank/DDBJ whole genome shotgun (WGS) entry which is preliminary data.</text>
</comment>
<dbReference type="InterPro" id="IPR009057">
    <property type="entry name" value="Homeodomain-like_sf"/>
</dbReference>
<keyword evidence="2" id="KW-0238">DNA-binding</keyword>
<dbReference type="InterPro" id="IPR050204">
    <property type="entry name" value="AraC_XylS_family_regulators"/>
</dbReference>
<reference evidence="6" key="1">
    <citation type="submission" date="2015-10" db="EMBL/GenBank/DDBJ databases">
        <authorList>
            <person name="Ju K.-S."/>
            <person name="Doroghazi J.R."/>
            <person name="Metcalf W.W."/>
        </authorList>
    </citation>
    <scope>NUCLEOTIDE SEQUENCE [LARGE SCALE GENOMIC DNA]</scope>
    <source>
        <strain evidence="6">NRRL F-8817</strain>
    </source>
</reference>
<organism evidence="5 6">
    <name type="scientific">Streptomyces violaceusniger</name>
    <dbReference type="NCBI Taxonomy" id="68280"/>
    <lineage>
        <taxon>Bacteria</taxon>
        <taxon>Bacillati</taxon>
        <taxon>Actinomycetota</taxon>
        <taxon>Actinomycetes</taxon>
        <taxon>Kitasatosporales</taxon>
        <taxon>Streptomycetaceae</taxon>
        <taxon>Streptomyces</taxon>
        <taxon>Streptomyces violaceusniger group</taxon>
    </lineage>
</organism>
<dbReference type="InterPro" id="IPR035418">
    <property type="entry name" value="AraC-bd_2"/>
</dbReference>
<dbReference type="GO" id="GO:0043565">
    <property type="term" value="F:sequence-specific DNA binding"/>
    <property type="evidence" value="ECO:0007669"/>
    <property type="project" value="InterPro"/>
</dbReference>
<dbReference type="PANTHER" id="PTHR46796:SF6">
    <property type="entry name" value="ARAC SUBFAMILY"/>
    <property type="match status" value="1"/>
</dbReference>
<evidence type="ECO:0000256" key="1">
    <source>
        <dbReference type="ARBA" id="ARBA00023015"/>
    </source>
</evidence>
<dbReference type="GO" id="GO:0003700">
    <property type="term" value="F:DNA-binding transcription factor activity"/>
    <property type="evidence" value="ECO:0007669"/>
    <property type="project" value="InterPro"/>
</dbReference>
<dbReference type="InterPro" id="IPR018060">
    <property type="entry name" value="HTH_AraC"/>
</dbReference>
<dbReference type="Proteomes" id="UP000053413">
    <property type="component" value="Unassembled WGS sequence"/>
</dbReference>
<dbReference type="Pfam" id="PF14525">
    <property type="entry name" value="AraC_binding_2"/>
    <property type="match status" value="1"/>
</dbReference>
<dbReference type="EMBL" id="LLZJ01000420">
    <property type="protein sequence ID" value="KUL43763.1"/>
    <property type="molecule type" value="Genomic_DNA"/>
</dbReference>
<keyword evidence="3" id="KW-0804">Transcription</keyword>
<dbReference type="AlphaFoldDB" id="A0A0X3VG50"/>
<dbReference type="OrthoDB" id="9799345at2"/>
<evidence type="ECO:0000256" key="2">
    <source>
        <dbReference type="ARBA" id="ARBA00023125"/>
    </source>
</evidence>
<protein>
    <submittedName>
        <fullName evidence="5">AraC family transcriptional regulator</fullName>
    </submittedName>
</protein>
<evidence type="ECO:0000259" key="4">
    <source>
        <dbReference type="PROSITE" id="PS01124"/>
    </source>
</evidence>
<sequence length="342" mass="37357">MSGQGGTGPVVTVGTDSVPAPERLGWWSEMVDHEVMPVAVHSAHTAVFRGRAEAVELPHSQVTAFDFSPITAHRSPAHIRRQDPENYYLLLVRDSSVRLEQARGVACLQAGDMALFSTSHPLACEFLDHGRQTRLTLMRLPRPVPPLAGGQADRLLAEPLPPRAGSAALLGLYLAQLPQTARTCGPAELARLGAIGVDLAVTLLAARLGVQDTLPTETRNAALLARINAFIDHHLGDPELCPAAIAAHHHVSVRTLHLLFHSEPETVSARIRRRRLEHCHADLTDPRLRRRSISAIAARWGFLRPADFSRAFRAAYGVAPRELRQAALRSLPDARRVARSDK</sequence>
<evidence type="ECO:0000256" key="3">
    <source>
        <dbReference type="ARBA" id="ARBA00023163"/>
    </source>
</evidence>
<dbReference type="SMART" id="SM00342">
    <property type="entry name" value="HTH_ARAC"/>
    <property type="match status" value="1"/>
</dbReference>
<dbReference type="Pfam" id="PF12833">
    <property type="entry name" value="HTH_18"/>
    <property type="match status" value="1"/>
</dbReference>
<gene>
    <name evidence="5" type="ORF">ADL28_42185</name>
</gene>
<dbReference type="PANTHER" id="PTHR46796">
    <property type="entry name" value="HTH-TYPE TRANSCRIPTIONAL ACTIVATOR RHAS-RELATED"/>
    <property type="match status" value="1"/>
</dbReference>
<proteinExistence type="predicted"/>
<dbReference type="Gene3D" id="1.10.10.60">
    <property type="entry name" value="Homeodomain-like"/>
    <property type="match status" value="1"/>
</dbReference>
<dbReference type="SUPFAM" id="SSF46689">
    <property type="entry name" value="Homeodomain-like"/>
    <property type="match status" value="1"/>
</dbReference>
<dbReference type="PROSITE" id="PS01124">
    <property type="entry name" value="HTH_ARAC_FAMILY_2"/>
    <property type="match status" value="1"/>
</dbReference>
<name>A0A0X3VG50_STRVO</name>
<feature type="domain" description="HTH araC/xylS-type" evidence="4">
    <location>
        <begin position="225"/>
        <end position="326"/>
    </location>
</feature>
<keyword evidence="1" id="KW-0805">Transcription regulation</keyword>
<evidence type="ECO:0000313" key="5">
    <source>
        <dbReference type="EMBL" id="KUL43763.1"/>
    </source>
</evidence>